<dbReference type="SUPFAM" id="SSF161098">
    <property type="entry name" value="MetI-like"/>
    <property type="match status" value="1"/>
</dbReference>
<dbReference type="RefSeq" id="WP_014556963.1">
    <property type="nucleotide sequence ID" value="NC_017459.1"/>
</dbReference>
<evidence type="ECO:0000313" key="11">
    <source>
        <dbReference type="Proteomes" id="UP000007954"/>
    </source>
</evidence>
<evidence type="ECO:0000256" key="6">
    <source>
        <dbReference type="ARBA" id="ARBA00022989"/>
    </source>
</evidence>
<comment type="subcellular location">
    <subcellularLocation>
        <location evidence="1 8">Cell membrane</location>
        <topology evidence="1 8">Multi-pass membrane protein</topology>
    </subcellularLocation>
</comment>
<evidence type="ECO:0000256" key="1">
    <source>
        <dbReference type="ARBA" id="ARBA00004651"/>
    </source>
</evidence>
<evidence type="ECO:0000259" key="9">
    <source>
        <dbReference type="PROSITE" id="PS50928"/>
    </source>
</evidence>
<dbReference type="PROSITE" id="PS50928">
    <property type="entry name" value="ABC_TM1"/>
    <property type="match status" value="1"/>
</dbReference>
<evidence type="ECO:0000256" key="3">
    <source>
        <dbReference type="ARBA" id="ARBA00022448"/>
    </source>
</evidence>
<dbReference type="HOGENOM" id="CLU_016047_3_0_2"/>
<evidence type="ECO:0000256" key="4">
    <source>
        <dbReference type="ARBA" id="ARBA00022475"/>
    </source>
</evidence>
<dbReference type="OrthoDB" id="11163at2157"/>
<dbReference type="Proteomes" id="UP000007954">
    <property type="component" value="Chromosome"/>
</dbReference>
<feature type="transmembrane region" description="Helical" evidence="8">
    <location>
        <begin position="245"/>
        <end position="269"/>
    </location>
</feature>
<name>G0LF75_HALWC</name>
<dbReference type="InterPro" id="IPR051789">
    <property type="entry name" value="Bact_Polyamine_Transport"/>
</dbReference>
<feature type="transmembrane region" description="Helical" evidence="8">
    <location>
        <begin position="113"/>
        <end position="134"/>
    </location>
</feature>
<keyword evidence="3 8" id="KW-0813">Transport</keyword>
<dbReference type="PANTHER" id="PTHR43848">
    <property type="entry name" value="PUTRESCINE TRANSPORT SYSTEM PERMEASE PROTEIN POTI"/>
    <property type="match status" value="1"/>
</dbReference>
<dbReference type="InterPro" id="IPR000515">
    <property type="entry name" value="MetI-like"/>
</dbReference>
<evidence type="ECO:0000256" key="5">
    <source>
        <dbReference type="ARBA" id="ARBA00022692"/>
    </source>
</evidence>
<keyword evidence="5 8" id="KW-0812">Transmembrane</keyword>
<dbReference type="InterPro" id="IPR035906">
    <property type="entry name" value="MetI-like_sf"/>
</dbReference>
<gene>
    <name evidence="10" type="ordered locus">Hqrw_3904</name>
</gene>
<dbReference type="GO" id="GO:0055085">
    <property type="term" value="P:transmembrane transport"/>
    <property type="evidence" value="ECO:0007669"/>
    <property type="project" value="InterPro"/>
</dbReference>
<evidence type="ECO:0000256" key="2">
    <source>
        <dbReference type="ARBA" id="ARBA00007069"/>
    </source>
</evidence>
<proteinExistence type="inferred from homology"/>
<dbReference type="CDD" id="cd06261">
    <property type="entry name" value="TM_PBP2"/>
    <property type="match status" value="1"/>
</dbReference>
<feature type="domain" description="ABC transmembrane type-1" evidence="9">
    <location>
        <begin position="76"/>
        <end position="266"/>
    </location>
</feature>
<sequence length="273" mass="29288">MIEPDRIDNFRRLLKYGAGRLPGVVVILTVLFLYIPVFVVAYLSVSPSGQPTIPIEEFSLQWYIDVLTDQRFLRALMTSIGLGVFSAIGGTIFGLAGAYSLTWSDLSRPIQQAIGVIISLPLFVPTVVLAFGIGVTAGHIGIGFGLVPVAVGHLFWVLPFTTFLIAARYAELDIQLQAAARDLGATEWTVFRTVTLPLLRPAIIASALFAFALSFNEFLITFFLAGSGITTVPLEIFGKVRVGAVAFLNAASVLVLAVSAVLAGVASTFRRPI</sequence>
<organism evidence="10 11">
    <name type="scientific">Haloquadratum walsbyi (strain DSM 16854 / JCM 12705 / C23)</name>
    <dbReference type="NCBI Taxonomy" id="768065"/>
    <lineage>
        <taxon>Archaea</taxon>
        <taxon>Methanobacteriati</taxon>
        <taxon>Methanobacteriota</taxon>
        <taxon>Stenosarchaea group</taxon>
        <taxon>Halobacteria</taxon>
        <taxon>Halobacteriales</taxon>
        <taxon>Haloferacaceae</taxon>
        <taxon>Haloquadratum</taxon>
    </lineage>
</organism>
<dbReference type="GeneID" id="12448790"/>
<protein>
    <submittedName>
        <fullName evidence="10">ABC-type transport system permease protein</fullName>
    </submittedName>
</protein>
<reference evidence="10 11" key="1">
    <citation type="journal article" date="2011" name="PLoS ONE">
        <title>Haloquadratum walsbyi: limited diversity in a global pond.</title>
        <authorList>
            <person name="Dyall-Smith M."/>
            <person name="Pfeiffer F."/>
            <person name="Klee K."/>
            <person name="Palm P."/>
            <person name="Gross K."/>
            <person name="Schuster S.C."/>
            <person name="Rampp M."/>
            <person name="Oesterhelt D."/>
        </authorList>
    </citation>
    <scope>NUCLEOTIDE SEQUENCE [LARGE SCALE GENOMIC DNA]</scope>
    <source>
        <strain evidence="11">DSM 16854 / JCM 12705 / C23</strain>
    </source>
</reference>
<dbReference type="EMBL" id="FR746099">
    <property type="protein sequence ID" value="CCC41638.1"/>
    <property type="molecule type" value="Genomic_DNA"/>
</dbReference>
<dbReference type="Pfam" id="PF00528">
    <property type="entry name" value="BPD_transp_1"/>
    <property type="match status" value="1"/>
</dbReference>
<comment type="similarity">
    <text evidence="2">Belongs to the binding-protein-dependent transport system permease family. CysTW subfamily.</text>
</comment>
<keyword evidence="6 8" id="KW-1133">Transmembrane helix</keyword>
<evidence type="ECO:0000256" key="8">
    <source>
        <dbReference type="RuleBase" id="RU363032"/>
    </source>
</evidence>
<dbReference type="GO" id="GO:0005886">
    <property type="term" value="C:plasma membrane"/>
    <property type="evidence" value="ECO:0007669"/>
    <property type="project" value="UniProtKB-SubCell"/>
</dbReference>
<evidence type="ECO:0000313" key="10">
    <source>
        <dbReference type="EMBL" id="CCC41638.1"/>
    </source>
</evidence>
<dbReference type="PANTHER" id="PTHR43848:SF2">
    <property type="entry name" value="PUTRESCINE TRANSPORT SYSTEM PERMEASE PROTEIN POTI"/>
    <property type="match status" value="1"/>
</dbReference>
<dbReference type="KEGG" id="hwc:Hqrw_3904"/>
<feature type="transmembrane region" description="Helical" evidence="8">
    <location>
        <begin position="80"/>
        <end position="101"/>
    </location>
</feature>
<accession>G0LF75</accession>
<feature type="transmembrane region" description="Helical" evidence="8">
    <location>
        <begin position="21"/>
        <end position="43"/>
    </location>
</feature>
<feature type="transmembrane region" description="Helical" evidence="8">
    <location>
        <begin position="202"/>
        <end position="225"/>
    </location>
</feature>
<evidence type="ECO:0000256" key="7">
    <source>
        <dbReference type="ARBA" id="ARBA00023136"/>
    </source>
</evidence>
<dbReference type="Gene3D" id="1.10.3720.10">
    <property type="entry name" value="MetI-like"/>
    <property type="match status" value="1"/>
</dbReference>
<dbReference type="AlphaFoldDB" id="G0LF75"/>
<keyword evidence="7 8" id="KW-0472">Membrane</keyword>
<feature type="transmembrane region" description="Helical" evidence="8">
    <location>
        <begin position="140"/>
        <end position="167"/>
    </location>
</feature>
<keyword evidence="4" id="KW-1003">Cell membrane</keyword>